<dbReference type="Pfam" id="PF00501">
    <property type="entry name" value="AMP-binding"/>
    <property type="match status" value="1"/>
</dbReference>
<sequence length="552" mass="58616">MPLLRWRLAFEAMVELVVPSWDRTQDVAYRVRSLGDAWRSGVHLSPGGPALSVDGETLTYRELDERARSIAAAIQQIDPTGSPVAVLAQRSLDAYLGVLGAVLAGRTYVPLHPDFPPQRSAGMLRRSGAATVVVGPEADEAAQAVFAAVDRPAALVFPTRSAPGWASLAAAGLPVVGADLPSPGEAQPETTRTDSIGYLLFTSGSTGEPKGVGVTQANVSAYLTHVVTAYGYGPGDRCSQMFDLTFDLSVHDLFVTWMSGACLCVPSKRSVLAPGAYIRNEGLTAWFSVPSVAMVMDRLRMLKAGAFPGLRLSLFCGEALSAGLAEKWAMASPNSELHNLYGPTEATIAITAYEWAPGAVASGVVPIGRPFPGHEVAVVDASGIDVGESGRGELCLAGPQVTPGYWEDAERTGASFVELPGSTQRWYRTGDVVERSEHQGLRYLGRIDDQIQIMGFRVELVEIDAALRHALGTELAVAVPYPPGPSAEGVYAFAAGSDHHGDEAGALALCRDRLPPYMVPKRVFFVDQLPLNSNGKIDRGALRPVLEELLGA</sequence>
<dbReference type="InterPro" id="IPR045851">
    <property type="entry name" value="AMP-bd_C_sf"/>
</dbReference>
<dbReference type="GO" id="GO:0043041">
    <property type="term" value="P:amino acid activation for nonribosomal peptide biosynthetic process"/>
    <property type="evidence" value="ECO:0007669"/>
    <property type="project" value="TreeGrafter"/>
</dbReference>
<dbReference type="GO" id="GO:0044550">
    <property type="term" value="P:secondary metabolite biosynthetic process"/>
    <property type="evidence" value="ECO:0007669"/>
    <property type="project" value="TreeGrafter"/>
</dbReference>
<dbReference type="AlphaFoldDB" id="A0A6J7TYD8"/>
<reference evidence="6" key="1">
    <citation type="submission" date="2020-05" db="EMBL/GenBank/DDBJ databases">
        <authorList>
            <person name="Chiriac C."/>
            <person name="Salcher M."/>
            <person name="Ghai R."/>
            <person name="Kavagutti S V."/>
        </authorList>
    </citation>
    <scope>NUCLEOTIDE SEQUENCE</scope>
</reference>
<protein>
    <submittedName>
        <fullName evidence="6">Unannotated protein</fullName>
    </submittedName>
</protein>
<feature type="domain" description="AMP-binding enzyme C-terminal" evidence="2">
    <location>
        <begin position="488"/>
        <end position="536"/>
    </location>
</feature>
<dbReference type="EMBL" id="CAFBQP010000025">
    <property type="protein sequence ID" value="CAB5059049.1"/>
    <property type="molecule type" value="Genomic_DNA"/>
</dbReference>
<dbReference type="EMBL" id="CAFBLR010000105">
    <property type="protein sequence ID" value="CAB4878230.1"/>
    <property type="molecule type" value="Genomic_DNA"/>
</dbReference>
<evidence type="ECO:0000313" key="4">
    <source>
        <dbReference type="EMBL" id="CAB4758414.1"/>
    </source>
</evidence>
<dbReference type="GO" id="GO:0031177">
    <property type="term" value="F:phosphopantetheine binding"/>
    <property type="evidence" value="ECO:0007669"/>
    <property type="project" value="TreeGrafter"/>
</dbReference>
<name>A0A6J7TYD8_9ZZZZ</name>
<dbReference type="PANTHER" id="PTHR45527:SF1">
    <property type="entry name" value="FATTY ACID SYNTHASE"/>
    <property type="match status" value="1"/>
</dbReference>
<dbReference type="NCBIfam" id="TIGR01733">
    <property type="entry name" value="AA-adenyl-dom"/>
    <property type="match status" value="1"/>
</dbReference>
<dbReference type="GO" id="GO:0005737">
    <property type="term" value="C:cytoplasm"/>
    <property type="evidence" value="ECO:0007669"/>
    <property type="project" value="TreeGrafter"/>
</dbReference>
<organism evidence="6">
    <name type="scientific">freshwater metagenome</name>
    <dbReference type="NCBI Taxonomy" id="449393"/>
    <lineage>
        <taxon>unclassified sequences</taxon>
        <taxon>metagenomes</taxon>
        <taxon>ecological metagenomes</taxon>
    </lineage>
</organism>
<dbReference type="EMBL" id="CAEZYY010000019">
    <property type="protein sequence ID" value="CAB4758414.1"/>
    <property type="molecule type" value="Genomic_DNA"/>
</dbReference>
<dbReference type="InterPro" id="IPR010071">
    <property type="entry name" value="AA_adenyl_dom"/>
</dbReference>
<evidence type="ECO:0000313" key="5">
    <source>
        <dbReference type="EMBL" id="CAB4878230.1"/>
    </source>
</evidence>
<dbReference type="Gene3D" id="3.40.50.12780">
    <property type="entry name" value="N-terminal domain of ligase-like"/>
    <property type="match status" value="1"/>
</dbReference>
<dbReference type="InterPro" id="IPR000873">
    <property type="entry name" value="AMP-dep_synth/lig_dom"/>
</dbReference>
<evidence type="ECO:0000313" key="6">
    <source>
        <dbReference type="EMBL" id="CAB5059049.1"/>
    </source>
</evidence>
<dbReference type="PROSITE" id="PS00455">
    <property type="entry name" value="AMP_BINDING"/>
    <property type="match status" value="1"/>
</dbReference>
<accession>A0A6J7TYD8</accession>
<dbReference type="Pfam" id="PF13193">
    <property type="entry name" value="AMP-binding_C"/>
    <property type="match status" value="1"/>
</dbReference>
<evidence type="ECO:0000313" key="3">
    <source>
        <dbReference type="EMBL" id="CAB4714003.1"/>
    </source>
</evidence>
<dbReference type="InterPro" id="IPR025110">
    <property type="entry name" value="AMP-bd_C"/>
</dbReference>
<dbReference type="Gene3D" id="3.30.300.30">
    <property type="match status" value="1"/>
</dbReference>
<evidence type="ECO:0000259" key="1">
    <source>
        <dbReference type="Pfam" id="PF00501"/>
    </source>
</evidence>
<evidence type="ECO:0000259" key="2">
    <source>
        <dbReference type="Pfam" id="PF13193"/>
    </source>
</evidence>
<gene>
    <name evidence="3" type="ORF">UFOPK2602_01329</name>
    <name evidence="4" type="ORF">UFOPK2806_01481</name>
    <name evidence="5" type="ORF">UFOPK3417_01127</name>
    <name evidence="6" type="ORF">UFOPK4306_00836</name>
</gene>
<feature type="domain" description="AMP-dependent synthetase/ligase" evidence="1">
    <location>
        <begin position="46"/>
        <end position="406"/>
    </location>
</feature>
<dbReference type="InterPro" id="IPR020845">
    <property type="entry name" value="AMP-binding_CS"/>
</dbReference>
<dbReference type="EMBL" id="CAEZXX010000088">
    <property type="protein sequence ID" value="CAB4714003.1"/>
    <property type="molecule type" value="Genomic_DNA"/>
</dbReference>
<dbReference type="SUPFAM" id="SSF56801">
    <property type="entry name" value="Acetyl-CoA synthetase-like"/>
    <property type="match status" value="1"/>
</dbReference>
<dbReference type="PANTHER" id="PTHR45527">
    <property type="entry name" value="NONRIBOSOMAL PEPTIDE SYNTHETASE"/>
    <property type="match status" value="1"/>
</dbReference>
<proteinExistence type="predicted"/>
<dbReference type="InterPro" id="IPR042099">
    <property type="entry name" value="ANL_N_sf"/>
</dbReference>